<comment type="caution">
    <text evidence="1">The sequence shown here is derived from an EMBL/GenBank/DDBJ whole genome shotgun (WGS) entry which is preliminary data.</text>
</comment>
<sequence length="60" mass="5855">ESGTSDGGGGNSEPMVATVIVWLGGSDSAKIVVVAGVVKVEVVVGDNGLMVIAIVMVKVG</sequence>
<accession>A0ABC8QPF7</accession>
<dbReference type="EMBL" id="CAUOFW020000003">
    <property type="protein sequence ID" value="CAK9133352.1"/>
    <property type="molecule type" value="Genomic_DNA"/>
</dbReference>
<evidence type="ECO:0000313" key="1">
    <source>
        <dbReference type="EMBL" id="CAK9133352.1"/>
    </source>
</evidence>
<reference evidence="1 2" key="1">
    <citation type="submission" date="2024-02" db="EMBL/GenBank/DDBJ databases">
        <authorList>
            <person name="Vignale AGUSTIN F."/>
            <person name="Sosa J E."/>
            <person name="Modenutti C."/>
        </authorList>
    </citation>
    <scope>NUCLEOTIDE SEQUENCE [LARGE SCALE GENOMIC DNA]</scope>
</reference>
<proteinExistence type="predicted"/>
<gene>
    <name evidence="1" type="ORF">ILEXP_LOCUS261</name>
</gene>
<dbReference type="AlphaFoldDB" id="A0ABC8QPF7"/>
<protein>
    <submittedName>
        <fullName evidence="1">Uncharacterized protein</fullName>
    </submittedName>
</protein>
<organism evidence="1 2">
    <name type="scientific">Ilex paraguariensis</name>
    <name type="common">yerba mate</name>
    <dbReference type="NCBI Taxonomy" id="185542"/>
    <lineage>
        <taxon>Eukaryota</taxon>
        <taxon>Viridiplantae</taxon>
        <taxon>Streptophyta</taxon>
        <taxon>Embryophyta</taxon>
        <taxon>Tracheophyta</taxon>
        <taxon>Spermatophyta</taxon>
        <taxon>Magnoliopsida</taxon>
        <taxon>eudicotyledons</taxon>
        <taxon>Gunneridae</taxon>
        <taxon>Pentapetalae</taxon>
        <taxon>asterids</taxon>
        <taxon>campanulids</taxon>
        <taxon>Aquifoliales</taxon>
        <taxon>Aquifoliaceae</taxon>
        <taxon>Ilex</taxon>
    </lineage>
</organism>
<name>A0ABC8QPF7_9AQUA</name>
<dbReference type="Proteomes" id="UP001642360">
    <property type="component" value="Unassembled WGS sequence"/>
</dbReference>
<keyword evidence="2" id="KW-1185">Reference proteome</keyword>
<evidence type="ECO:0000313" key="2">
    <source>
        <dbReference type="Proteomes" id="UP001642360"/>
    </source>
</evidence>
<feature type="non-terminal residue" evidence="1">
    <location>
        <position position="1"/>
    </location>
</feature>